<evidence type="ECO:0000259" key="12">
    <source>
        <dbReference type="Pfam" id="PF22456"/>
    </source>
</evidence>
<evidence type="ECO:0000256" key="2">
    <source>
        <dbReference type="ARBA" id="ARBA00022670"/>
    </source>
</evidence>
<keyword evidence="14" id="KW-1185">Reference proteome</keyword>
<evidence type="ECO:0000259" key="9">
    <source>
        <dbReference type="Pfam" id="PF00675"/>
    </source>
</evidence>
<evidence type="ECO:0000256" key="4">
    <source>
        <dbReference type="ARBA" id="ARBA00022801"/>
    </source>
</evidence>
<keyword evidence="2" id="KW-0645">Protease</keyword>
<keyword evidence="3" id="KW-0479">Metal-binding</keyword>
<keyword evidence="6" id="KW-0482">Metalloprotease</keyword>
<dbReference type="FunFam" id="3.30.830.10:FF:000005">
    <property type="entry name" value="nardilysin isoform X1"/>
    <property type="match status" value="1"/>
</dbReference>
<feature type="compositionally biased region" description="Basic and acidic residues" evidence="8">
    <location>
        <begin position="44"/>
        <end position="56"/>
    </location>
</feature>
<evidence type="ECO:0000256" key="1">
    <source>
        <dbReference type="ARBA" id="ARBA00007261"/>
    </source>
</evidence>
<feature type="region of interest" description="Disordered" evidence="8">
    <location>
        <begin position="42"/>
        <end position="94"/>
    </location>
</feature>
<dbReference type="Proteomes" id="UP001162031">
    <property type="component" value="Unassembled WGS sequence"/>
</dbReference>
<gene>
    <name evidence="13" type="ORF">HBR001_LOCUS5608</name>
</gene>
<dbReference type="InterPro" id="IPR054734">
    <property type="entry name" value="PqqF-like_C_4"/>
</dbReference>
<dbReference type="GO" id="GO:0006508">
    <property type="term" value="P:proteolysis"/>
    <property type="evidence" value="ECO:0007669"/>
    <property type="project" value="UniProtKB-KW"/>
</dbReference>
<proteinExistence type="inferred from homology"/>
<feature type="domain" description="Coenzyme PQQ synthesis protein F-like C-terminal lobe" evidence="12">
    <location>
        <begin position="838"/>
        <end position="937"/>
    </location>
</feature>
<name>A0AAV0U6X0_HYABA</name>
<comment type="similarity">
    <text evidence="1 7">Belongs to the peptidase M16 family.</text>
</comment>
<feature type="compositionally biased region" description="Acidic residues" evidence="8">
    <location>
        <begin position="62"/>
        <end position="79"/>
    </location>
</feature>
<evidence type="ECO:0000256" key="7">
    <source>
        <dbReference type="RuleBase" id="RU004447"/>
    </source>
</evidence>
<dbReference type="SUPFAM" id="SSF63411">
    <property type="entry name" value="LuxS/MPP-like metallohydrolase"/>
    <property type="match status" value="4"/>
</dbReference>
<evidence type="ECO:0000256" key="8">
    <source>
        <dbReference type="SAM" id="MobiDB-lite"/>
    </source>
</evidence>
<feature type="domain" description="Peptidase M16 N-terminal" evidence="9">
    <location>
        <begin position="94"/>
        <end position="210"/>
    </location>
</feature>
<dbReference type="InterPro" id="IPR011765">
    <property type="entry name" value="Pept_M16_N"/>
</dbReference>
<reference evidence="13" key="1">
    <citation type="submission" date="2022-12" db="EMBL/GenBank/DDBJ databases">
        <authorList>
            <person name="Webb A."/>
        </authorList>
    </citation>
    <scope>NUCLEOTIDE SEQUENCE</scope>
    <source>
        <strain evidence="13">Hp1</strain>
    </source>
</reference>
<evidence type="ECO:0000313" key="13">
    <source>
        <dbReference type="EMBL" id="CAI5732722.1"/>
    </source>
</evidence>
<organism evidence="13 14">
    <name type="scientific">Hyaloperonospora brassicae</name>
    <name type="common">Brassica downy mildew</name>
    <name type="synonym">Peronospora brassicae</name>
    <dbReference type="NCBI Taxonomy" id="162125"/>
    <lineage>
        <taxon>Eukaryota</taxon>
        <taxon>Sar</taxon>
        <taxon>Stramenopiles</taxon>
        <taxon>Oomycota</taxon>
        <taxon>Peronosporomycetes</taxon>
        <taxon>Peronosporales</taxon>
        <taxon>Peronosporaceae</taxon>
        <taxon>Hyaloperonospora</taxon>
    </lineage>
</organism>
<dbReference type="GO" id="GO:0046872">
    <property type="term" value="F:metal ion binding"/>
    <property type="evidence" value="ECO:0007669"/>
    <property type="project" value="UniProtKB-KW"/>
</dbReference>
<comment type="caution">
    <text evidence="13">The sequence shown here is derived from an EMBL/GenBank/DDBJ whole genome shotgun (WGS) entry which is preliminary data.</text>
</comment>
<keyword evidence="4" id="KW-0378">Hydrolase</keyword>
<dbReference type="PANTHER" id="PTHR43690">
    <property type="entry name" value="NARDILYSIN"/>
    <property type="match status" value="1"/>
</dbReference>
<sequence>MDPVEQSKSPSDQKQYRLLTLSNSLQVLLISTAQVAHVAAAIARESESQHEDDHDPSSSSDYSDDEGDGNDDDDDDSDDQSGFGDAGDAHDGAPQRRAGACLTVGVGSFAEPKALPGLAHYLEHMVFMGSQKYPNENAFESFLSAHGGYSNGATDNEVTSYTFEVGPAHLAPALDMFAHFFISPLLKRDAMERELSAIESEFSQATQNDRIRTQQILCDVSPADHPYHRFSWGNRKSLHELPKTTGTDVRKHILEFYETYYSANIMKLVVCGENELDELEQWVNKSFSAIPNKHVTVPSFDAAGPPFGAKRAGAPFLCKIIPVRDIHTLHLDWMIPPVLGQHHQKPADYLASLLGHESEGSVLSHLKEKGWISAVTAGVTDTDGYDSGTYAAKFDITMKLTLEGIAHWEEIVHAVFEYLHMLKVNGCPEWVFDELAALADISFRFQEDESAVERCEELGEIMQSMFKVAPEDILRYDLFKGVFEAKLVEDIIHHLTADTVCVSIVSQTFEQSPAFQAQAVTEEWFDVRYTKEDIADAIIQHWGSAEMNPKLYLPRPNLFIPRDFSLIDTTGAEDLVCETTTFGKLWYKPDRVFGTPRTHVALLLHLPSVVANVDSWVHTQLYVKLVRDALNEYAYLATVAELMYSLQVKDSGLELVFGGFNDKLHLLVDVVVAALFGTKISEARFEVMREELLRESKNSITKVAEKAKYLRLQFLEKHSFPLEACLDSMTVATVESMRTFVSGQLWAGKTGLASFVHGNTSHAVALELIATVEKQLQQVSAPLPVRDFPRRLISNIPQTPVGFLLKERSENKSETNTQVELYYQIGPLTLRSLAYADLLHQLMGEPLFDTLRTKQELGYDISCTVRVTNGILGFGVMVQSSLFDAEYISTCVDQFMVDFEEAIEAMENEHFQDHVQAQVLLRLEPDHNLLEATQRYWYEIASRRLVFDMNAQLAKEMETLTQSEMAQLFREWILQQPKKLCVHVIGRGSTAEKAARQEHKDATKNELAELRALPRPIRIRDLYLLKSELSSYPDPIDEINAMEADGLDKRLAL</sequence>
<dbReference type="Pfam" id="PF22456">
    <property type="entry name" value="PqqF-like_C_4"/>
    <property type="match status" value="1"/>
</dbReference>
<feature type="domain" description="Peptidase M16 C-terminal" evidence="10">
    <location>
        <begin position="250"/>
        <end position="435"/>
    </location>
</feature>
<dbReference type="InterPro" id="IPR032632">
    <property type="entry name" value="Peptidase_M16_M"/>
</dbReference>
<evidence type="ECO:0000313" key="14">
    <source>
        <dbReference type="Proteomes" id="UP001162031"/>
    </source>
</evidence>
<dbReference type="InterPro" id="IPR050626">
    <property type="entry name" value="Peptidase_M16"/>
</dbReference>
<evidence type="ECO:0000259" key="11">
    <source>
        <dbReference type="Pfam" id="PF16187"/>
    </source>
</evidence>
<dbReference type="Pfam" id="PF16187">
    <property type="entry name" value="Peptidase_M16_M"/>
    <property type="match status" value="1"/>
</dbReference>
<dbReference type="GO" id="GO:0005737">
    <property type="term" value="C:cytoplasm"/>
    <property type="evidence" value="ECO:0007669"/>
    <property type="project" value="UniProtKB-ARBA"/>
</dbReference>
<dbReference type="Pfam" id="PF05193">
    <property type="entry name" value="Peptidase_M16_C"/>
    <property type="match status" value="1"/>
</dbReference>
<dbReference type="Pfam" id="PF00675">
    <property type="entry name" value="Peptidase_M16"/>
    <property type="match status" value="1"/>
</dbReference>
<evidence type="ECO:0008006" key="15">
    <source>
        <dbReference type="Google" id="ProtNLM"/>
    </source>
</evidence>
<dbReference type="Gene3D" id="3.30.830.10">
    <property type="entry name" value="Metalloenzyme, LuxS/M16 peptidase-like"/>
    <property type="match status" value="4"/>
</dbReference>
<feature type="domain" description="Peptidase M16 middle/third" evidence="11">
    <location>
        <begin position="443"/>
        <end position="727"/>
    </location>
</feature>
<dbReference type="InterPro" id="IPR007863">
    <property type="entry name" value="Peptidase_M16_C"/>
</dbReference>
<evidence type="ECO:0000256" key="5">
    <source>
        <dbReference type="ARBA" id="ARBA00022833"/>
    </source>
</evidence>
<protein>
    <recommendedName>
        <fullName evidence="15">Peptidase M16 N-terminal domain-containing protein</fullName>
    </recommendedName>
</protein>
<keyword evidence="5" id="KW-0862">Zinc</keyword>
<dbReference type="GO" id="GO:0004222">
    <property type="term" value="F:metalloendopeptidase activity"/>
    <property type="evidence" value="ECO:0007669"/>
    <property type="project" value="InterPro"/>
</dbReference>
<dbReference type="PANTHER" id="PTHR43690:SF18">
    <property type="entry name" value="INSULIN-DEGRADING ENZYME-RELATED"/>
    <property type="match status" value="1"/>
</dbReference>
<evidence type="ECO:0000256" key="6">
    <source>
        <dbReference type="ARBA" id="ARBA00023049"/>
    </source>
</evidence>
<dbReference type="InterPro" id="IPR001431">
    <property type="entry name" value="Pept_M16_Zn_BS"/>
</dbReference>
<dbReference type="InterPro" id="IPR011249">
    <property type="entry name" value="Metalloenz_LuxS/M16"/>
</dbReference>
<dbReference type="AlphaFoldDB" id="A0AAV0U6X0"/>
<evidence type="ECO:0000259" key="10">
    <source>
        <dbReference type="Pfam" id="PF05193"/>
    </source>
</evidence>
<evidence type="ECO:0000256" key="3">
    <source>
        <dbReference type="ARBA" id="ARBA00022723"/>
    </source>
</evidence>
<dbReference type="PROSITE" id="PS00143">
    <property type="entry name" value="INSULINASE"/>
    <property type="match status" value="1"/>
</dbReference>
<dbReference type="EMBL" id="CANTFL010001181">
    <property type="protein sequence ID" value="CAI5732722.1"/>
    <property type="molecule type" value="Genomic_DNA"/>
</dbReference>
<accession>A0AAV0U6X0</accession>